<accession>A0A6A5ZK03</accession>
<dbReference type="InterPro" id="IPR013083">
    <property type="entry name" value="Znf_RING/FYVE/PHD"/>
</dbReference>
<evidence type="ECO:0000313" key="5">
    <source>
        <dbReference type="EMBL" id="KAF2118581.1"/>
    </source>
</evidence>
<dbReference type="PANTHER" id="PTHR22765:SF434">
    <property type="entry name" value="GB|AAD18119.1-RELATED"/>
    <property type="match status" value="1"/>
</dbReference>
<sequence length="437" mass="46745">SQGGGGGGSGPTSSPLLFFVALGFGVVFTNLWIIVGVKYCFRYNQRNRAARAAADGEPIDLTAMPRPHRRRREKKLMSMDEVNERFPLTKYKAWKASREDEGLPTAGGIATAPQSRAASVKDVEATIAPVAEDGASGTSPKSPRTTIEVARTDLAEANTSAQEPPASPKSPRAPVSTADKAPEQKAGEKSVELTNVETVNSHYTPAKENQNEHDGDESDDDDPIRTAAAPEMLAEPGDTCAICLDSLEDDDDVRGLTCGHAFHASCVDPWLTSRRACCPLCKADYYVPKPRPEGENADQSGSGRRSNVTGLRSPTSPQATWAAGRGNPFTRSRVIFVSPAHGHGSPNNRSGSRQELPSGIQSILARPGRRNRATSPNTTDQAPAQAQTTETRSWTSRFQSGRPSMPTWFGRRGNAAATEESNAPAQPTPSQLEAGNR</sequence>
<feature type="region of interest" description="Disordered" evidence="2">
    <location>
        <begin position="157"/>
        <end position="224"/>
    </location>
</feature>
<feature type="compositionally biased region" description="Basic and acidic residues" evidence="2">
    <location>
        <begin position="180"/>
        <end position="191"/>
    </location>
</feature>
<keyword evidence="3" id="KW-1133">Transmembrane helix</keyword>
<keyword evidence="1" id="KW-0863">Zinc-finger</keyword>
<evidence type="ECO:0000256" key="1">
    <source>
        <dbReference type="PROSITE-ProRule" id="PRU00175"/>
    </source>
</evidence>
<dbReference type="AlphaFoldDB" id="A0A6A5ZK03"/>
<feature type="compositionally biased region" description="Polar residues" evidence="2">
    <location>
        <begin position="392"/>
        <end position="402"/>
    </location>
</feature>
<feature type="domain" description="RING-type" evidence="4">
    <location>
        <begin position="240"/>
        <end position="282"/>
    </location>
</feature>
<dbReference type="InterPro" id="IPR001841">
    <property type="entry name" value="Znf_RING"/>
</dbReference>
<dbReference type="GO" id="GO:0061630">
    <property type="term" value="F:ubiquitin protein ligase activity"/>
    <property type="evidence" value="ECO:0007669"/>
    <property type="project" value="TreeGrafter"/>
</dbReference>
<dbReference type="GO" id="GO:0005737">
    <property type="term" value="C:cytoplasm"/>
    <property type="evidence" value="ECO:0007669"/>
    <property type="project" value="TreeGrafter"/>
</dbReference>
<dbReference type="PANTHER" id="PTHR22765">
    <property type="entry name" value="RING FINGER AND PROTEASE ASSOCIATED DOMAIN-CONTAINING"/>
    <property type="match status" value="1"/>
</dbReference>
<dbReference type="OrthoDB" id="8062037at2759"/>
<feature type="region of interest" description="Disordered" evidence="2">
    <location>
        <begin position="365"/>
        <end position="437"/>
    </location>
</feature>
<dbReference type="CDD" id="cd16473">
    <property type="entry name" value="RING-H2_RNF103"/>
    <property type="match status" value="1"/>
</dbReference>
<dbReference type="EMBL" id="ML977317">
    <property type="protein sequence ID" value="KAF2118581.1"/>
    <property type="molecule type" value="Genomic_DNA"/>
</dbReference>
<feature type="region of interest" description="Disordered" evidence="2">
    <location>
        <begin position="288"/>
        <end position="327"/>
    </location>
</feature>
<organism evidence="5 6">
    <name type="scientific">Lophiotrema nucula</name>
    <dbReference type="NCBI Taxonomy" id="690887"/>
    <lineage>
        <taxon>Eukaryota</taxon>
        <taxon>Fungi</taxon>
        <taxon>Dikarya</taxon>
        <taxon>Ascomycota</taxon>
        <taxon>Pezizomycotina</taxon>
        <taxon>Dothideomycetes</taxon>
        <taxon>Pleosporomycetidae</taxon>
        <taxon>Pleosporales</taxon>
        <taxon>Lophiotremataceae</taxon>
        <taxon>Lophiotrema</taxon>
    </lineage>
</organism>
<dbReference type="SUPFAM" id="SSF57850">
    <property type="entry name" value="RING/U-box"/>
    <property type="match status" value="1"/>
</dbReference>
<feature type="compositionally biased region" description="Polar residues" evidence="2">
    <location>
        <begin position="192"/>
        <end position="203"/>
    </location>
</feature>
<feature type="compositionally biased region" description="Polar residues" evidence="2">
    <location>
        <begin position="419"/>
        <end position="437"/>
    </location>
</feature>
<evidence type="ECO:0000313" key="6">
    <source>
        <dbReference type="Proteomes" id="UP000799770"/>
    </source>
</evidence>
<dbReference type="GO" id="GO:0006511">
    <property type="term" value="P:ubiquitin-dependent protein catabolic process"/>
    <property type="evidence" value="ECO:0007669"/>
    <property type="project" value="TreeGrafter"/>
</dbReference>
<feature type="non-terminal residue" evidence="5">
    <location>
        <position position="1"/>
    </location>
</feature>
<dbReference type="SMART" id="SM00184">
    <property type="entry name" value="RING"/>
    <property type="match status" value="1"/>
</dbReference>
<feature type="compositionally biased region" description="Low complexity" evidence="2">
    <location>
        <begin position="378"/>
        <end position="391"/>
    </location>
</feature>
<keyword evidence="3" id="KW-0472">Membrane</keyword>
<protein>
    <recommendedName>
        <fullName evidence="4">RING-type domain-containing protein</fullName>
    </recommendedName>
</protein>
<feature type="compositionally biased region" description="Polar residues" evidence="2">
    <location>
        <begin position="345"/>
        <end position="357"/>
    </location>
</feature>
<keyword evidence="1" id="KW-0862">Zinc</keyword>
<dbReference type="PROSITE" id="PS50089">
    <property type="entry name" value="ZF_RING_2"/>
    <property type="match status" value="1"/>
</dbReference>
<dbReference type="GO" id="GO:0008270">
    <property type="term" value="F:zinc ion binding"/>
    <property type="evidence" value="ECO:0007669"/>
    <property type="project" value="UniProtKB-KW"/>
</dbReference>
<dbReference type="Gene3D" id="3.30.40.10">
    <property type="entry name" value="Zinc/RING finger domain, C3HC4 (zinc finger)"/>
    <property type="match status" value="1"/>
</dbReference>
<feature type="region of interest" description="Disordered" evidence="2">
    <location>
        <begin position="99"/>
        <end position="119"/>
    </location>
</feature>
<feature type="region of interest" description="Disordered" evidence="2">
    <location>
        <begin position="338"/>
        <end position="357"/>
    </location>
</feature>
<feature type="compositionally biased region" description="Polar residues" evidence="2">
    <location>
        <begin position="297"/>
        <end position="319"/>
    </location>
</feature>
<dbReference type="InterPro" id="IPR051826">
    <property type="entry name" value="E3_ubiquitin-ligase_domain"/>
</dbReference>
<evidence type="ECO:0000259" key="4">
    <source>
        <dbReference type="PROSITE" id="PS50089"/>
    </source>
</evidence>
<evidence type="ECO:0000256" key="3">
    <source>
        <dbReference type="SAM" id="Phobius"/>
    </source>
</evidence>
<feature type="non-terminal residue" evidence="5">
    <location>
        <position position="437"/>
    </location>
</feature>
<keyword evidence="3" id="KW-0812">Transmembrane</keyword>
<name>A0A6A5ZK03_9PLEO</name>
<gene>
    <name evidence="5" type="ORF">BDV96DRAFT_462127</name>
</gene>
<dbReference type="Proteomes" id="UP000799770">
    <property type="component" value="Unassembled WGS sequence"/>
</dbReference>
<proteinExistence type="predicted"/>
<feature type="transmembrane region" description="Helical" evidence="3">
    <location>
        <begin position="16"/>
        <end position="41"/>
    </location>
</feature>
<dbReference type="Pfam" id="PF13639">
    <property type="entry name" value="zf-RING_2"/>
    <property type="match status" value="1"/>
</dbReference>
<dbReference type="FunFam" id="3.30.40.10:FF:000539">
    <property type="entry name" value="Ring finger domain protein"/>
    <property type="match status" value="1"/>
</dbReference>
<reference evidence="5" key="1">
    <citation type="journal article" date="2020" name="Stud. Mycol.">
        <title>101 Dothideomycetes genomes: a test case for predicting lifestyles and emergence of pathogens.</title>
        <authorList>
            <person name="Haridas S."/>
            <person name="Albert R."/>
            <person name="Binder M."/>
            <person name="Bloem J."/>
            <person name="Labutti K."/>
            <person name="Salamov A."/>
            <person name="Andreopoulos B."/>
            <person name="Baker S."/>
            <person name="Barry K."/>
            <person name="Bills G."/>
            <person name="Bluhm B."/>
            <person name="Cannon C."/>
            <person name="Castanera R."/>
            <person name="Culley D."/>
            <person name="Daum C."/>
            <person name="Ezra D."/>
            <person name="Gonzalez J."/>
            <person name="Henrissat B."/>
            <person name="Kuo A."/>
            <person name="Liang C."/>
            <person name="Lipzen A."/>
            <person name="Lutzoni F."/>
            <person name="Magnuson J."/>
            <person name="Mondo S."/>
            <person name="Nolan M."/>
            <person name="Ohm R."/>
            <person name="Pangilinan J."/>
            <person name="Park H.-J."/>
            <person name="Ramirez L."/>
            <person name="Alfaro M."/>
            <person name="Sun H."/>
            <person name="Tritt A."/>
            <person name="Yoshinaga Y."/>
            <person name="Zwiers L.-H."/>
            <person name="Turgeon B."/>
            <person name="Goodwin S."/>
            <person name="Spatafora J."/>
            <person name="Crous P."/>
            <person name="Grigoriev I."/>
        </authorList>
    </citation>
    <scope>NUCLEOTIDE SEQUENCE</scope>
    <source>
        <strain evidence="5">CBS 627.86</strain>
    </source>
</reference>
<keyword evidence="1" id="KW-0479">Metal-binding</keyword>
<keyword evidence="6" id="KW-1185">Reference proteome</keyword>
<evidence type="ECO:0000256" key="2">
    <source>
        <dbReference type="SAM" id="MobiDB-lite"/>
    </source>
</evidence>